<dbReference type="PANTHER" id="PTHR31239">
    <property type="entry name" value="NICOLIN 1"/>
    <property type="match status" value="1"/>
</dbReference>
<organism evidence="1 2">
    <name type="scientific">Actinia tenebrosa</name>
    <name type="common">Australian red waratah sea anemone</name>
    <dbReference type="NCBI Taxonomy" id="6105"/>
    <lineage>
        <taxon>Eukaryota</taxon>
        <taxon>Metazoa</taxon>
        <taxon>Cnidaria</taxon>
        <taxon>Anthozoa</taxon>
        <taxon>Hexacorallia</taxon>
        <taxon>Actiniaria</taxon>
        <taxon>Actiniidae</taxon>
        <taxon>Actinia</taxon>
    </lineage>
</organism>
<reference evidence="2" key="1">
    <citation type="submission" date="2025-08" db="UniProtKB">
        <authorList>
            <consortium name="RefSeq"/>
        </authorList>
    </citation>
    <scope>IDENTIFICATION</scope>
    <source>
        <tissue evidence="2">Tentacle</tissue>
    </source>
</reference>
<protein>
    <submittedName>
        <fullName evidence="2">Nicolin-1-like isoform X1</fullName>
    </submittedName>
</protein>
<proteinExistence type="predicted"/>
<dbReference type="KEGG" id="aten:116307560"/>
<dbReference type="PANTHER" id="PTHR31239:SF2">
    <property type="entry name" value="NICOLIN-1"/>
    <property type="match status" value="1"/>
</dbReference>
<accession>A0A6P8J787</accession>
<evidence type="ECO:0000313" key="2">
    <source>
        <dbReference type="RefSeq" id="XP_031573708.1"/>
    </source>
</evidence>
<dbReference type="AlphaFoldDB" id="A0A6P8J787"/>
<dbReference type="GO" id="GO:0005654">
    <property type="term" value="C:nucleoplasm"/>
    <property type="evidence" value="ECO:0007669"/>
    <property type="project" value="TreeGrafter"/>
</dbReference>
<dbReference type="GeneID" id="116307560"/>
<dbReference type="InterPro" id="IPR040235">
    <property type="entry name" value="Nicolin-1"/>
</dbReference>
<gene>
    <name evidence="2" type="primary">LOC116307560</name>
</gene>
<keyword evidence="1" id="KW-1185">Reference proteome</keyword>
<sequence>MDSSKESSLDCIVRKPVFLRDGDLTSEFKSGCAVVDILFPGHDTVNIVHLTFKNNYTASVELKAKIKEEDKGETWKVCIKKLVLMPHPHYEAGSQCYVSITSDMMCFPTDNVVMLRLILRQSSPHWATFGIENPKCYIPSLFNLTSAPWLSNDNESNDVAVPKPKHQGLPKSENVAELMQRMWAMTEEIKAAKTERIGRFDIDGSYDVNLLSYT</sequence>
<dbReference type="RefSeq" id="XP_031573708.1">
    <property type="nucleotide sequence ID" value="XM_031717848.1"/>
</dbReference>
<evidence type="ECO:0000313" key="1">
    <source>
        <dbReference type="Proteomes" id="UP000515163"/>
    </source>
</evidence>
<dbReference type="InParanoid" id="A0A6P8J787"/>
<dbReference type="Proteomes" id="UP000515163">
    <property type="component" value="Unplaced"/>
</dbReference>
<dbReference type="FunCoup" id="A0A6P8J787">
    <property type="interactions" value="677"/>
</dbReference>
<dbReference type="OrthoDB" id="73161at2759"/>
<name>A0A6P8J787_ACTTE</name>